<evidence type="ECO:0000256" key="5">
    <source>
        <dbReference type="ARBA" id="ARBA00024029"/>
    </source>
</evidence>
<keyword evidence="4" id="KW-0862">Zinc</keyword>
<comment type="cofactor">
    <cofactor evidence="1">
        <name>Zn(2+)</name>
        <dbReference type="ChEBI" id="CHEBI:29105"/>
    </cofactor>
</comment>
<dbReference type="GO" id="GO:0047789">
    <property type="term" value="F:creatininase activity"/>
    <property type="evidence" value="ECO:0007669"/>
    <property type="project" value="UniProtKB-EC"/>
</dbReference>
<proteinExistence type="inferred from homology"/>
<evidence type="ECO:0000313" key="7">
    <source>
        <dbReference type="Proteomes" id="UP001235269"/>
    </source>
</evidence>
<keyword evidence="2" id="KW-0479">Metal-binding</keyword>
<gene>
    <name evidence="6" type="ORF">QO005_003185</name>
</gene>
<name>A0ABU0IF41_9HYPH</name>
<evidence type="ECO:0000256" key="4">
    <source>
        <dbReference type="ARBA" id="ARBA00022833"/>
    </source>
</evidence>
<dbReference type="PANTHER" id="PTHR35005:SF1">
    <property type="entry name" value="2-AMINO-5-FORMYLAMINO-6-RIBOSYLAMINOPYRIMIDIN-4(3H)-ONE 5'-MONOPHOSPHATE DEFORMYLASE"/>
    <property type="match status" value="1"/>
</dbReference>
<evidence type="ECO:0000313" key="6">
    <source>
        <dbReference type="EMBL" id="MDQ0456840.1"/>
    </source>
</evidence>
<dbReference type="EC" id="3.5.2.10" evidence="6"/>
<evidence type="ECO:0000256" key="2">
    <source>
        <dbReference type="ARBA" id="ARBA00022723"/>
    </source>
</evidence>
<dbReference type="PANTHER" id="PTHR35005">
    <property type="entry name" value="3-DEHYDRO-SCYLLO-INOSOSE HYDROLASE"/>
    <property type="match status" value="1"/>
</dbReference>
<protein>
    <submittedName>
        <fullName evidence="6">Creatinine amidohydrolase</fullName>
        <ecNumber evidence="6">3.5.2.10</ecNumber>
    </submittedName>
</protein>
<sequence>MRSFYWVDHSTAALAARDLTKTVAVLPIAAVEQHGPHLPVGVDAFINRAIIERMVSRLQPSHDVLVLPAVTIGKSDEHLAFPGTLAVDGETLRRVWLDVAGSLHRAGVRRLVFFNSHGGQMALMEIACRDVRIRFDMLAVSCSWFRLTAVDDLFSGEEIAHGIHGGDIETSMMLAIAPHLVEMDKAEDFVPLTVAIAQSGSPLTAEGAVGFGWQAQDLHEAGVCGNASAATAAKGEQVLDRAAADLVRLIEAASLFDLSRLTAQTRFSRSGPADAAGR</sequence>
<dbReference type="Pfam" id="PF02633">
    <property type="entry name" value="Creatininase"/>
    <property type="match status" value="1"/>
</dbReference>
<reference evidence="6 7" key="1">
    <citation type="submission" date="2023-07" db="EMBL/GenBank/DDBJ databases">
        <title>Genomic Encyclopedia of Type Strains, Phase IV (KMG-IV): sequencing the most valuable type-strain genomes for metagenomic binning, comparative biology and taxonomic classification.</title>
        <authorList>
            <person name="Goeker M."/>
        </authorList>
    </citation>
    <scope>NUCLEOTIDE SEQUENCE [LARGE SCALE GENOMIC DNA]</scope>
    <source>
        <strain evidence="6 7">DSM 100301</strain>
    </source>
</reference>
<dbReference type="InterPro" id="IPR003785">
    <property type="entry name" value="Creatininase/forma_Hydrolase"/>
</dbReference>
<evidence type="ECO:0000256" key="1">
    <source>
        <dbReference type="ARBA" id="ARBA00001947"/>
    </source>
</evidence>
<dbReference type="Gene3D" id="3.40.50.10310">
    <property type="entry name" value="Creatininase"/>
    <property type="match status" value="1"/>
</dbReference>
<keyword evidence="7" id="KW-1185">Reference proteome</keyword>
<dbReference type="EMBL" id="JAUSWH010000010">
    <property type="protein sequence ID" value="MDQ0456840.1"/>
    <property type="molecule type" value="Genomic_DNA"/>
</dbReference>
<dbReference type="InterPro" id="IPR024087">
    <property type="entry name" value="Creatininase-like_sf"/>
</dbReference>
<dbReference type="Proteomes" id="UP001235269">
    <property type="component" value="Unassembled WGS sequence"/>
</dbReference>
<evidence type="ECO:0000256" key="3">
    <source>
        <dbReference type="ARBA" id="ARBA00022801"/>
    </source>
</evidence>
<organism evidence="6 7">
    <name type="scientific">Rhizobium paknamense</name>
    <dbReference type="NCBI Taxonomy" id="1206817"/>
    <lineage>
        <taxon>Bacteria</taxon>
        <taxon>Pseudomonadati</taxon>
        <taxon>Pseudomonadota</taxon>
        <taxon>Alphaproteobacteria</taxon>
        <taxon>Hyphomicrobiales</taxon>
        <taxon>Rhizobiaceae</taxon>
        <taxon>Rhizobium/Agrobacterium group</taxon>
        <taxon>Rhizobium</taxon>
    </lineage>
</organism>
<comment type="similarity">
    <text evidence="5">Belongs to the creatininase superfamily.</text>
</comment>
<keyword evidence="3 6" id="KW-0378">Hydrolase</keyword>
<accession>A0ABU0IF41</accession>
<comment type="caution">
    <text evidence="6">The sequence shown here is derived from an EMBL/GenBank/DDBJ whole genome shotgun (WGS) entry which is preliminary data.</text>
</comment>
<dbReference type="SUPFAM" id="SSF102215">
    <property type="entry name" value="Creatininase"/>
    <property type="match status" value="1"/>
</dbReference>